<proteinExistence type="predicted"/>
<dbReference type="OrthoDB" id="7282503at2"/>
<evidence type="ECO:0008006" key="3">
    <source>
        <dbReference type="Google" id="ProtNLM"/>
    </source>
</evidence>
<comment type="caution">
    <text evidence="1">The sequence shown here is derived from an EMBL/GenBank/DDBJ whole genome shotgun (WGS) entry which is preliminary data.</text>
</comment>
<dbReference type="Pfam" id="PF06698">
    <property type="entry name" value="DUF1192"/>
    <property type="match status" value="1"/>
</dbReference>
<dbReference type="RefSeq" id="WP_094407232.1">
    <property type="nucleotide sequence ID" value="NZ_BMJZ01000007.1"/>
</dbReference>
<gene>
    <name evidence="1" type="ORF">CHR90_02060</name>
</gene>
<evidence type="ECO:0000313" key="1">
    <source>
        <dbReference type="EMBL" id="OYQ21435.1"/>
    </source>
</evidence>
<protein>
    <recommendedName>
        <fullName evidence="3">DUF1192 domain-containing protein</fullName>
    </recommendedName>
</protein>
<reference evidence="1 2" key="1">
    <citation type="submission" date="2017-07" db="EMBL/GenBank/DDBJ databases">
        <title>Elstera cyanobacteriorum sp. nov., a novel bacterium isolated from cyanobacterial aggregates in a eutrophic lake.</title>
        <authorList>
            <person name="Cai H."/>
        </authorList>
    </citation>
    <scope>NUCLEOTIDE SEQUENCE [LARGE SCALE GENOMIC DNA]</scope>
    <source>
        <strain evidence="1 2">TH019</strain>
    </source>
</reference>
<sequence>MDADDDRARLQGDRPVFLSPAALERAGVEELTAYRDALVAEIARVDAEVVRKRDRRGAADALFKF</sequence>
<dbReference type="AlphaFoldDB" id="A0A255XYG7"/>
<dbReference type="InterPro" id="IPR009579">
    <property type="entry name" value="DUF1192"/>
</dbReference>
<accession>A0A255XYG7</accession>
<organism evidence="1 2">
    <name type="scientific">Elstera cyanobacteriorum</name>
    <dbReference type="NCBI Taxonomy" id="2022747"/>
    <lineage>
        <taxon>Bacteria</taxon>
        <taxon>Pseudomonadati</taxon>
        <taxon>Pseudomonadota</taxon>
        <taxon>Alphaproteobacteria</taxon>
        <taxon>Rhodospirillales</taxon>
        <taxon>Rhodospirillaceae</taxon>
        <taxon>Elstera</taxon>
    </lineage>
</organism>
<evidence type="ECO:0000313" key="2">
    <source>
        <dbReference type="Proteomes" id="UP000216361"/>
    </source>
</evidence>
<dbReference type="EMBL" id="NOXS01000022">
    <property type="protein sequence ID" value="OYQ21435.1"/>
    <property type="molecule type" value="Genomic_DNA"/>
</dbReference>
<keyword evidence="2" id="KW-1185">Reference proteome</keyword>
<dbReference type="Proteomes" id="UP000216361">
    <property type="component" value="Unassembled WGS sequence"/>
</dbReference>
<name>A0A255XYG7_9PROT</name>